<dbReference type="Proteomes" id="UP000515153">
    <property type="component" value="Unplaced"/>
</dbReference>
<dbReference type="OrthoDB" id="5172765at2759"/>
<evidence type="ECO:0000313" key="2">
    <source>
        <dbReference type="Proteomes" id="UP000515153"/>
    </source>
</evidence>
<dbReference type="KEGG" id="pgri:PgNI_02342"/>
<organism evidence="2 3">
    <name type="scientific">Pyricularia grisea</name>
    <name type="common">Crabgrass-specific blast fungus</name>
    <name type="synonym">Magnaporthe grisea</name>
    <dbReference type="NCBI Taxonomy" id="148305"/>
    <lineage>
        <taxon>Eukaryota</taxon>
        <taxon>Fungi</taxon>
        <taxon>Dikarya</taxon>
        <taxon>Ascomycota</taxon>
        <taxon>Pezizomycotina</taxon>
        <taxon>Sordariomycetes</taxon>
        <taxon>Sordariomycetidae</taxon>
        <taxon>Magnaporthales</taxon>
        <taxon>Pyriculariaceae</taxon>
        <taxon>Pyricularia</taxon>
    </lineage>
</organism>
<evidence type="ECO:0000256" key="1">
    <source>
        <dbReference type="SAM" id="SignalP"/>
    </source>
</evidence>
<reference evidence="3" key="1">
    <citation type="journal article" date="2019" name="Mol. Biol. Evol.">
        <title>Blast fungal genomes show frequent chromosomal changes, gene gains and losses, and effector gene turnover.</title>
        <authorList>
            <person name="Gomez Luciano L.B."/>
            <person name="Jason Tsai I."/>
            <person name="Chuma I."/>
            <person name="Tosa Y."/>
            <person name="Chen Y.H."/>
            <person name="Li J.Y."/>
            <person name="Li M.Y."/>
            <person name="Jade Lu M.Y."/>
            <person name="Nakayashiki H."/>
            <person name="Li W.H."/>
        </authorList>
    </citation>
    <scope>NUCLEOTIDE SEQUENCE</scope>
    <source>
        <strain evidence="3">NI907</strain>
    </source>
</reference>
<dbReference type="AlphaFoldDB" id="A0A6P8BMA6"/>
<keyword evidence="1" id="KW-0732">Signal</keyword>
<feature type="chain" id="PRO_5028124978" evidence="1">
    <location>
        <begin position="20"/>
        <end position="145"/>
    </location>
</feature>
<name>A0A6P8BMA6_PYRGI</name>
<accession>A0A6P8BMA6</accession>
<keyword evidence="2" id="KW-1185">Reference proteome</keyword>
<sequence length="145" mass="15947">MQLTKVFALATGLATTASAFVIPADNLANAPTPCISSTDTNQCTLSIFTDRLLGRRLMGLWNNKCEHIGRVGTEEDWASFYGQWSIGGRGLKWTAELTIDGDNYGQALGGIWYAGRYTNLDSGVRYNCNDDNNDSECTRVRFDCS</sequence>
<proteinExistence type="predicted"/>
<gene>
    <name evidence="3" type="ORF">PgNI_02342</name>
</gene>
<feature type="signal peptide" evidence="1">
    <location>
        <begin position="1"/>
        <end position="19"/>
    </location>
</feature>
<protein>
    <submittedName>
        <fullName evidence="3">Uncharacterized protein</fullName>
    </submittedName>
</protein>
<evidence type="ECO:0000313" key="3">
    <source>
        <dbReference type="RefSeq" id="XP_030988355.1"/>
    </source>
</evidence>
<reference evidence="3" key="3">
    <citation type="submission" date="2025-08" db="UniProtKB">
        <authorList>
            <consortium name="RefSeq"/>
        </authorList>
    </citation>
    <scope>IDENTIFICATION</scope>
    <source>
        <strain evidence="3">NI907</strain>
    </source>
</reference>
<dbReference type="GeneID" id="41957321"/>
<reference evidence="3" key="2">
    <citation type="submission" date="2019-10" db="EMBL/GenBank/DDBJ databases">
        <authorList>
            <consortium name="NCBI Genome Project"/>
        </authorList>
    </citation>
    <scope>NUCLEOTIDE SEQUENCE</scope>
    <source>
        <strain evidence="3">NI907</strain>
    </source>
</reference>
<dbReference type="RefSeq" id="XP_030988355.1">
    <property type="nucleotide sequence ID" value="XM_031122409.1"/>
</dbReference>